<comment type="caution">
    <text evidence="1">The sequence shown here is derived from an EMBL/GenBank/DDBJ whole genome shotgun (WGS) entry which is preliminary data.</text>
</comment>
<sequence>MAKKSLEAVNRWAERLHRVSPQHLRHDLAVWLTKTDLGGPSGYAPVSGVCQPSRSCTLNRDEGLTSAFIIAHEMGHV</sequence>
<dbReference type="Gene3D" id="3.40.390.10">
    <property type="entry name" value="Collagenase (Catalytic Domain)"/>
    <property type="match status" value="1"/>
</dbReference>
<reference evidence="1 2" key="1">
    <citation type="submission" date="2023-11" db="EMBL/GenBank/DDBJ databases">
        <title>Halocaridina rubra genome assembly.</title>
        <authorList>
            <person name="Smith C."/>
        </authorList>
    </citation>
    <scope>NUCLEOTIDE SEQUENCE [LARGE SCALE GENOMIC DNA]</scope>
    <source>
        <strain evidence="1">EP-1</strain>
        <tissue evidence="1">Whole</tissue>
    </source>
</reference>
<evidence type="ECO:0000313" key="2">
    <source>
        <dbReference type="Proteomes" id="UP001381693"/>
    </source>
</evidence>
<dbReference type="Proteomes" id="UP001381693">
    <property type="component" value="Unassembled WGS sequence"/>
</dbReference>
<dbReference type="GO" id="GO:0004222">
    <property type="term" value="F:metalloendopeptidase activity"/>
    <property type="evidence" value="ECO:0007669"/>
    <property type="project" value="UniProtKB-EC"/>
</dbReference>
<dbReference type="AlphaFoldDB" id="A0AAN8XVK6"/>
<accession>A0AAN8XVK6</accession>
<dbReference type="Pfam" id="PF13582">
    <property type="entry name" value="Reprolysin_3"/>
    <property type="match status" value="1"/>
</dbReference>
<feature type="non-terminal residue" evidence="1">
    <location>
        <position position="77"/>
    </location>
</feature>
<organism evidence="1 2">
    <name type="scientific">Halocaridina rubra</name>
    <name type="common">Hawaiian red shrimp</name>
    <dbReference type="NCBI Taxonomy" id="373956"/>
    <lineage>
        <taxon>Eukaryota</taxon>
        <taxon>Metazoa</taxon>
        <taxon>Ecdysozoa</taxon>
        <taxon>Arthropoda</taxon>
        <taxon>Crustacea</taxon>
        <taxon>Multicrustacea</taxon>
        <taxon>Malacostraca</taxon>
        <taxon>Eumalacostraca</taxon>
        <taxon>Eucarida</taxon>
        <taxon>Decapoda</taxon>
        <taxon>Pleocyemata</taxon>
        <taxon>Caridea</taxon>
        <taxon>Atyoidea</taxon>
        <taxon>Atyidae</taxon>
        <taxon>Halocaridina</taxon>
    </lineage>
</organism>
<dbReference type="PANTHER" id="PTHR13723:SF304">
    <property type="entry name" value="A DISINTEGRIN AND METALLOPROTEINASE WITH THROMBOSPONDIN MOTIFS 2-LIKE PROTEIN"/>
    <property type="match status" value="1"/>
</dbReference>
<dbReference type="SUPFAM" id="SSF55486">
    <property type="entry name" value="Metalloproteases ('zincins'), catalytic domain"/>
    <property type="match status" value="1"/>
</dbReference>
<dbReference type="EC" id="3.4.24.14" evidence="1"/>
<name>A0AAN8XVK6_HALRR</name>
<keyword evidence="1" id="KW-0482">Metalloprotease</keyword>
<proteinExistence type="predicted"/>
<gene>
    <name evidence="1" type="primary">ADAMTS14_1</name>
    <name evidence="1" type="ORF">SK128_008079</name>
</gene>
<dbReference type="EMBL" id="JAXCGZ010001891">
    <property type="protein sequence ID" value="KAK7085160.1"/>
    <property type="molecule type" value="Genomic_DNA"/>
</dbReference>
<protein>
    <submittedName>
        <fullName evidence="1">A disintegrin and metalloproteinase with thrombospondin motifs 14</fullName>
        <ecNumber evidence="1">3.4.24.14</ecNumber>
    </submittedName>
</protein>
<dbReference type="GO" id="GO:0030198">
    <property type="term" value="P:extracellular matrix organization"/>
    <property type="evidence" value="ECO:0007669"/>
    <property type="project" value="TreeGrafter"/>
</dbReference>
<evidence type="ECO:0000313" key="1">
    <source>
        <dbReference type="EMBL" id="KAK7085160.1"/>
    </source>
</evidence>
<keyword evidence="1" id="KW-0645">Protease</keyword>
<keyword evidence="1" id="KW-0378">Hydrolase</keyword>
<dbReference type="GO" id="GO:0031012">
    <property type="term" value="C:extracellular matrix"/>
    <property type="evidence" value="ECO:0007669"/>
    <property type="project" value="TreeGrafter"/>
</dbReference>
<keyword evidence="2" id="KW-1185">Reference proteome</keyword>
<dbReference type="InterPro" id="IPR050439">
    <property type="entry name" value="ADAMTS_ADAMTS-like"/>
</dbReference>
<dbReference type="PANTHER" id="PTHR13723">
    <property type="entry name" value="ADAMTS A DISINTEGRIN AND METALLOPROTEASE WITH THROMBOSPONDIN MOTIFS PROTEASE"/>
    <property type="match status" value="1"/>
</dbReference>
<dbReference type="InterPro" id="IPR024079">
    <property type="entry name" value="MetalloPept_cat_dom_sf"/>
</dbReference>
<dbReference type="GO" id="GO:0006508">
    <property type="term" value="P:proteolysis"/>
    <property type="evidence" value="ECO:0007669"/>
    <property type="project" value="TreeGrafter"/>
</dbReference>